<dbReference type="Proteomes" id="UP000509510">
    <property type="component" value="Chromosome III"/>
</dbReference>
<name>A0A7H8QVJ4_TALRU</name>
<evidence type="ECO:0000313" key="2">
    <source>
        <dbReference type="Proteomes" id="UP000509510"/>
    </source>
</evidence>
<reference evidence="2" key="1">
    <citation type="submission" date="2020-06" db="EMBL/GenBank/DDBJ databases">
        <title>A chromosome-scale genome assembly of Talaromyces rugulosus W13939.</title>
        <authorList>
            <person name="Wang B."/>
            <person name="Guo L."/>
            <person name="Ye K."/>
            <person name="Wang L."/>
        </authorList>
    </citation>
    <scope>NUCLEOTIDE SEQUENCE [LARGE SCALE GENOMIC DNA]</scope>
    <source>
        <strain evidence="2">W13939</strain>
    </source>
</reference>
<protein>
    <submittedName>
        <fullName evidence="1">Uncharacterized protein</fullName>
    </submittedName>
</protein>
<dbReference type="EMBL" id="CP055900">
    <property type="protein sequence ID" value="QKX57836.1"/>
    <property type="molecule type" value="Genomic_DNA"/>
</dbReference>
<dbReference type="KEGG" id="trg:TRUGW13939_04956"/>
<accession>A0A7H8QVJ4</accession>
<dbReference type="AlphaFoldDB" id="A0A7H8QVJ4"/>
<dbReference type="GeneID" id="55992454"/>
<gene>
    <name evidence="1" type="ORF">TRUGW13939_04956</name>
</gene>
<evidence type="ECO:0000313" key="1">
    <source>
        <dbReference type="EMBL" id="QKX57836.1"/>
    </source>
</evidence>
<keyword evidence="2" id="KW-1185">Reference proteome</keyword>
<sequence>MGNPVWTNGGAKYAIIWTNATIYDHTCKMLGYVEKPLQDVAIDSQLPWTVVLTLLRPNSQYIEFCYASTCYEGNFWCSTQDEYGTTTFECLHAFTCASMDRLASG</sequence>
<proteinExistence type="predicted"/>
<dbReference type="RefSeq" id="XP_035344014.1">
    <property type="nucleotide sequence ID" value="XM_035488121.1"/>
</dbReference>
<dbReference type="OrthoDB" id="4399777at2759"/>
<organism evidence="1 2">
    <name type="scientific">Talaromyces rugulosus</name>
    <name type="common">Penicillium rugulosum</name>
    <dbReference type="NCBI Taxonomy" id="121627"/>
    <lineage>
        <taxon>Eukaryota</taxon>
        <taxon>Fungi</taxon>
        <taxon>Dikarya</taxon>
        <taxon>Ascomycota</taxon>
        <taxon>Pezizomycotina</taxon>
        <taxon>Eurotiomycetes</taxon>
        <taxon>Eurotiomycetidae</taxon>
        <taxon>Eurotiales</taxon>
        <taxon>Trichocomaceae</taxon>
        <taxon>Talaromyces</taxon>
        <taxon>Talaromyces sect. Islandici</taxon>
    </lineage>
</organism>